<dbReference type="Proteomes" id="UP000078292">
    <property type="component" value="Unassembled WGS sequence"/>
</dbReference>
<comment type="caution">
    <text evidence="1">The sequence shown here is derived from an EMBL/GenBank/DDBJ whole genome shotgun (WGS) entry which is preliminary data.</text>
</comment>
<name>A0A1B7LXM7_9MICC</name>
<evidence type="ECO:0000313" key="1">
    <source>
        <dbReference type="EMBL" id="OAV59923.1"/>
    </source>
</evidence>
<dbReference type="AlphaFoldDB" id="A0A1B7LXM7"/>
<gene>
    <name evidence="1" type="ORF">A6F49_14345</name>
</gene>
<dbReference type="InterPro" id="IPR053977">
    <property type="entry name" value="Rv2466c-like"/>
</dbReference>
<dbReference type="OrthoDB" id="4125991at2"/>
<keyword evidence="2" id="KW-1185">Reference proteome</keyword>
<dbReference type="EMBL" id="LXEY01000021">
    <property type="protein sequence ID" value="OAV59923.1"/>
    <property type="molecule type" value="Genomic_DNA"/>
</dbReference>
<accession>A0A1B7LXM7</accession>
<organism evidence="1 2">
    <name type="scientific">Enteractinococcus helveticum</name>
    <dbReference type="NCBI Taxonomy" id="1837282"/>
    <lineage>
        <taxon>Bacteria</taxon>
        <taxon>Bacillati</taxon>
        <taxon>Actinomycetota</taxon>
        <taxon>Actinomycetes</taxon>
        <taxon>Micrococcales</taxon>
        <taxon>Micrococcaceae</taxon>
    </lineage>
</organism>
<proteinExistence type="predicted"/>
<dbReference type="InterPro" id="IPR036249">
    <property type="entry name" value="Thioredoxin-like_sf"/>
</dbReference>
<evidence type="ECO:0000313" key="2">
    <source>
        <dbReference type="Proteomes" id="UP000078292"/>
    </source>
</evidence>
<reference evidence="1 2" key="1">
    <citation type="submission" date="2016-04" db="EMBL/GenBank/DDBJ databases">
        <title>First whole genome shotgun sequence of the bacterium Enteractinococcus sp. strain UASWS1574.</title>
        <authorList>
            <person name="Crovadore J."/>
            <person name="Chablais R."/>
            <person name="Lefort F."/>
        </authorList>
    </citation>
    <scope>NUCLEOTIDE SEQUENCE [LARGE SCALE GENOMIC DNA]</scope>
    <source>
        <strain evidence="1 2">UASWS1574</strain>
    </source>
</reference>
<dbReference type="SUPFAM" id="SSF52833">
    <property type="entry name" value="Thioredoxin-like"/>
    <property type="match status" value="1"/>
</dbReference>
<dbReference type="Gene3D" id="3.40.30.10">
    <property type="entry name" value="Glutaredoxin"/>
    <property type="match status" value="1"/>
</dbReference>
<dbReference type="STRING" id="1837282.A6F49_14345"/>
<sequence>MAQTVKFWFDPACPFAWITSRWIREVEQVRDIKVDFEVISLGVLNEKHQDQDDPGTKAIWQGARTALAVRERHGAEKVSEFYTAAGTRIHNEGYGTERYDDAMTEALAEIGVDDANEIFEESKKDTYDEGLRESTRCALELVGDDVGTPIIAIGDSAFFGPVMTRIPRGEEAGKIWDGFSTLVEYPYFYELKRARNTKPEFS</sequence>
<dbReference type="RefSeq" id="WP_043058409.1">
    <property type="nucleotide sequence ID" value="NZ_LXEY01000021.1"/>
</dbReference>
<protein>
    <submittedName>
        <fullName evidence="1">Uncharacterized protein</fullName>
    </submittedName>
</protein>
<dbReference type="Pfam" id="PF22234">
    <property type="entry name" value="Rv2466c-like"/>
    <property type="match status" value="1"/>
</dbReference>